<dbReference type="SUPFAM" id="SSF53756">
    <property type="entry name" value="UDP-Glycosyltransferase/glycogen phosphorylase"/>
    <property type="match status" value="1"/>
</dbReference>
<sequence>MRFIGYFPGADFSSDSQYGRQTHVYKLIQYIGARDDLTSTFYLDDPNGNFGAYDVRTVTWSDSFINRLADEVARARALIREIRASSDPVVIYCREAPDFAPTLAARLTDAALIVEANSAHDEDRADFRDSLVTYYQHRLLRELKWRTADRIIAVSDAIADVFRTQKKLQNVEVVENGVDEELFSIHQPVSSAPPRTICYVGGLQAWQNIDLMLRVVAELQTDVRFVVVGGTGEEVARLEALAADLDIKDTVTFVGRVDHDEVPEFVNDSDLCFGPFQEVRQASPLKIYEYLACGREVVTVNDTGLEFLESYPGIHRLSHTNLDDLASKVDSILADVTTNEEGASYVRENRSWRAIADHTVDICRETIASSTE</sequence>
<name>A0A482TP49_9EURY</name>
<dbReference type="InterPro" id="IPR028098">
    <property type="entry name" value="Glyco_trans_4-like_N"/>
</dbReference>
<proteinExistence type="predicted"/>
<dbReference type="PANTHER" id="PTHR12526:SF622">
    <property type="entry name" value="GLYCOSYLTRANSFERASE (GROUP I)"/>
    <property type="match status" value="1"/>
</dbReference>
<dbReference type="AlphaFoldDB" id="A0A482TP49"/>
<gene>
    <name evidence="3" type="ORF">ELS19_06840</name>
</gene>
<organism evidence="3 4">
    <name type="scientific">Halogeometricum borinquense</name>
    <dbReference type="NCBI Taxonomy" id="60847"/>
    <lineage>
        <taxon>Archaea</taxon>
        <taxon>Methanobacteriati</taxon>
        <taxon>Methanobacteriota</taxon>
        <taxon>Stenosarchaea group</taxon>
        <taxon>Halobacteria</taxon>
        <taxon>Halobacteriales</taxon>
        <taxon>Haloferacaceae</taxon>
        <taxon>Halogeometricum</taxon>
    </lineage>
</organism>
<accession>A0A482TP49</accession>
<evidence type="ECO:0000313" key="3">
    <source>
        <dbReference type="EMBL" id="RYJ13709.1"/>
    </source>
</evidence>
<reference evidence="3 4" key="1">
    <citation type="submission" date="2018-12" db="EMBL/GenBank/DDBJ databases">
        <title>Genome analysis provides insights into bioremediation potentialities of Halogeometricum borinquense strain N11.</title>
        <authorList>
            <person name="Najjari A."/>
            <person name="Youssef N."/>
            <person name="Fhoula I."/>
            <person name="Ben Dhia O."/>
            <person name="Mahjoubi M."/>
            <person name="Ouzari H.I."/>
            <person name="Cherif A."/>
        </authorList>
    </citation>
    <scope>NUCLEOTIDE SEQUENCE [LARGE SCALE GENOMIC DNA]</scope>
    <source>
        <strain evidence="3 4">N11</strain>
    </source>
</reference>
<dbReference type="Proteomes" id="UP000294028">
    <property type="component" value="Unassembled WGS sequence"/>
</dbReference>
<dbReference type="InterPro" id="IPR001296">
    <property type="entry name" value="Glyco_trans_1"/>
</dbReference>
<dbReference type="Pfam" id="PF00534">
    <property type="entry name" value="Glycos_transf_1"/>
    <property type="match status" value="1"/>
</dbReference>
<dbReference type="Gene3D" id="3.40.50.2000">
    <property type="entry name" value="Glycogen Phosphorylase B"/>
    <property type="match status" value="2"/>
</dbReference>
<evidence type="ECO:0000313" key="4">
    <source>
        <dbReference type="Proteomes" id="UP000294028"/>
    </source>
</evidence>
<dbReference type="PANTHER" id="PTHR12526">
    <property type="entry name" value="GLYCOSYLTRANSFERASE"/>
    <property type="match status" value="1"/>
</dbReference>
<feature type="domain" description="Glycosyl transferase family 1" evidence="1">
    <location>
        <begin position="192"/>
        <end position="338"/>
    </location>
</feature>
<dbReference type="CDD" id="cd03801">
    <property type="entry name" value="GT4_PimA-like"/>
    <property type="match status" value="1"/>
</dbReference>
<evidence type="ECO:0000259" key="2">
    <source>
        <dbReference type="Pfam" id="PF13439"/>
    </source>
</evidence>
<comment type="caution">
    <text evidence="3">The sequence shown here is derived from an EMBL/GenBank/DDBJ whole genome shotgun (WGS) entry which is preliminary data.</text>
</comment>
<evidence type="ECO:0000259" key="1">
    <source>
        <dbReference type="Pfam" id="PF00534"/>
    </source>
</evidence>
<dbReference type="Pfam" id="PF13439">
    <property type="entry name" value="Glyco_transf_4"/>
    <property type="match status" value="1"/>
</dbReference>
<keyword evidence="3" id="KW-0808">Transferase</keyword>
<protein>
    <submittedName>
        <fullName evidence="3">Glycosyltransferase</fullName>
    </submittedName>
</protein>
<feature type="domain" description="Glycosyltransferase subfamily 4-like N-terminal" evidence="2">
    <location>
        <begin position="21"/>
        <end position="181"/>
    </location>
</feature>
<dbReference type="RefSeq" id="WP_129784133.1">
    <property type="nucleotide sequence ID" value="NZ_RZHH01000002.1"/>
</dbReference>
<dbReference type="GO" id="GO:0016757">
    <property type="term" value="F:glycosyltransferase activity"/>
    <property type="evidence" value="ECO:0007669"/>
    <property type="project" value="InterPro"/>
</dbReference>
<dbReference type="EMBL" id="RZHH01000002">
    <property type="protein sequence ID" value="RYJ13709.1"/>
    <property type="molecule type" value="Genomic_DNA"/>
</dbReference>